<dbReference type="Gene3D" id="3.40.50.2300">
    <property type="match status" value="2"/>
</dbReference>
<dbReference type="EMBL" id="SOFD01000002">
    <property type="protein sequence ID" value="TFB82288.1"/>
    <property type="molecule type" value="Genomic_DNA"/>
</dbReference>
<proteinExistence type="inferred from homology"/>
<evidence type="ECO:0000256" key="1">
    <source>
        <dbReference type="ARBA" id="ARBA00004196"/>
    </source>
</evidence>
<keyword evidence="3 4" id="KW-0732">Signal</keyword>
<feature type="domain" description="Periplasmic binding protein" evidence="5">
    <location>
        <begin position="52"/>
        <end position="302"/>
    </location>
</feature>
<evidence type="ECO:0000259" key="5">
    <source>
        <dbReference type="Pfam" id="PF13407"/>
    </source>
</evidence>
<evidence type="ECO:0000313" key="8">
    <source>
        <dbReference type="Proteomes" id="UP000199639"/>
    </source>
</evidence>
<dbReference type="RefSeq" id="WP_092341273.1">
    <property type="nucleotide sequence ID" value="NZ_FNIB01000008.1"/>
</dbReference>
<dbReference type="InterPro" id="IPR028082">
    <property type="entry name" value="Peripla_BP_I"/>
</dbReference>
<evidence type="ECO:0000256" key="3">
    <source>
        <dbReference type="ARBA" id="ARBA00022729"/>
    </source>
</evidence>
<dbReference type="PROSITE" id="PS51257">
    <property type="entry name" value="PROKAR_LIPOPROTEIN"/>
    <property type="match status" value="1"/>
</dbReference>
<reference evidence="7 9" key="2">
    <citation type="submission" date="2019-03" db="EMBL/GenBank/DDBJ databases">
        <title>Genomics of glacier-inhabiting Cryobacterium strains.</title>
        <authorList>
            <person name="Liu Q."/>
            <person name="Xin Y.-H."/>
        </authorList>
    </citation>
    <scope>NUCLEOTIDE SEQUENCE [LARGE SCALE GENOMIC DNA]</scope>
    <source>
        <strain evidence="7 9">Hh8</strain>
    </source>
</reference>
<evidence type="ECO:0000256" key="2">
    <source>
        <dbReference type="ARBA" id="ARBA00007639"/>
    </source>
</evidence>
<dbReference type="GO" id="GO:0030246">
    <property type="term" value="F:carbohydrate binding"/>
    <property type="evidence" value="ECO:0007669"/>
    <property type="project" value="UniProtKB-ARBA"/>
</dbReference>
<dbReference type="AlphaFoldDB" id="A0A4R8VHW6"/>
<keyword evidence="9" id="KW-1185">Reference proteome</keyword>
<evidence type="ECO:0000313" key="7">
    <source>
        <dbReference type="EMBL" id="TFB82288.1"/>
    </source>
</evidence>
<evidence type="ECO:0000313" key="6">
    <source>
        <dbReference type="EMBL" id="SDN95587.1"/>
    </source>
</evidence>
<dbReference type="GO" id="GO:0030313">
    <property type="term" value="C:cell envelope"/>
    <property type="evidence" value="ECO:0007669"/>
    <property type="project" value="UniProtKB-SubCell"/>
</dbReference>
<organism evidence="6 8">
    <name type="scientific">Cryobacterium flavum</name>
    <dbReference type="NCBI Taxonomy" id="1424659"/>
    <lineage>
        <taxon>Bacteria</taxon>
        <taxon>Bacillati</taxon>
        <taxon>Actinomycetota</taxon>
        <taxon>Actinomycetes</taxon>
        <taxon>Micrococcales</taxon>
        <taxon>Microbacteriaceae</taxon>
        <taxon>Cryobacterium</taxon>
    </lineage>
</organism>
<dbReference type="CDD" id="cd01536">
    <property type="entry name" value="PBP1_ABC_sugar_binding-like"/>
    <property type="match status" value="1"/>
</dbReference>
<dbReference type="PANTHER" id="PTHR46847:SF1">
    <property type="entry name" value="D-ALLOSE-BINDING PERIPLASMIC PROTEIN-RELATED"/>
    <property type="match status" value="1"/>
</dbReference>
<evidence type="ECO:0000256" key="4">
    <source>
        <dbReference type="SAM" id="SignalP"/>
    </source>
</evidence>
<reference evidence="6 8" key="1">
    <citation type="submission" date="2016-10" db="EMBL/GenBank/DDBJ databases">
        <authorList>
            <person name="Varghese N."/>
            <person name="Submissions S."/>
        </authorList>
    </citation>
    <scope>NUCLEOTIDE SEQUENCE [LARGE SCALE GENOMIC DNA]</scope>
    <source>
        <strain evidence="6 8">CGMCC 1.11215</strain>
    </source>
</reference>
<dbReference type="STRING" id="1424659.SAMN05216368_108191"/>
<comment type="similarity">
    <text evidence="2">Belongs to the bacterial solute-binding protein 2 family.</text>
</comment>
<sequence>MSLRNKRGALRLAAFAAVAALALAGCTSTAGGTATGSSGPIAKEDLVLVASVINTTNPYFIANIEGAKALSKKLDIPLEIIDSQGSSQTEISKIQAILAQGKKVVMFVNTVASSDTPTIVDAVKRAGGYVSIWWNKPDNFEPWDAGDNFVAFQKHAGVDSGRCNAKAIGDALGGKGNVIMFPGVEDSTTSATRVAGFEAEMRENYPDIKILEKQASNWDPQLANQNSKDLIAKYGDQINGVWSADDGMQLGALQAFDDAGLLNSVKFASDGLYPDTVKLMKEGYGNNAIVGETFHRGYMASAIGLYTAYQAAIGEIVPSELPKDKRDSFFDIKCVTPETLGDYAKYDTDTAAADFVDNLVETGPWDTEPATLVGGGGPEVLPKS</sequence>
<feature type="signal peptide" evidence="4">
    <location>
        <begin position="1"/>
        <end position="24"/>
    </location>
</feature>
<comment type="subcellular location">
    <subcellularLocation>
        <location evidence="1">Cell envelope</location>
    </subcellularLocation>
</comment>
<dbReference type="PANTHER" id="PTHR46847">
    <property type="entry name" value="D-ALLOSE-BINDING PERIPLASMIC PROTEIN-RELATED"/>
    <property type="match status" value="1"/>
</dbReference>
<dbReference type="Proteomes" id="UP000199639">
    <property type="component" value="Unassembled WGS sequence"/>
</dbReference>
<protein>
    <submittedName>
        <fullName evidence="6">Ribose transport system substrate-binding protein</fullName>
    </submittedName>
    <submittedName>
        <fullName evidence="7">Sugar ABC transporter substrate-binding protein</fullName>
    </submittedName>
</protein>
<dbReference type="Proteomes" id="UP000298252">
    <property type="component" value="Unassembled WGS sequence"/>
</dbReference>
<dbReference type="SUPFAM" id="SSF53822">
    <property type="entry name" value="Periplasmic binding protein-like I"/>
    <property type="match status" value="1"/>
</dbReference>
<evidence type="ECO:0000313" key="9">
    <source>
        <dbReference type="Proteomes" id="UP000298252"/>
    </source>
</evidence>
<dbReference type="InterPro" id="IPR025997">
    <property type="entry name" value="SBP_2_dom"/>
</dbReference>
<name>A0A4R8VHW6_9MICO</name>
<gene>
    <name evidence="7" type="ORF">E3O21_01125</name>
    <name evidence="6" type="ORF">SAMN05216368_108191</name>
</gene>
<dbReference type="Pfam" id="PF13407">
    <property type="entry name" value="Peripla_BP_4"/>
    <property type="match status" value="1"/>
</dbReference>
<accession>A0A4R8VHW6</accession>
<feature type="chain" id="PRO_5038975256" evidence="4">
    <location>
        <begin position="25"/>
        <end position="384"/>
    </location>
</feature>
<dbReference type="EMBL" id="FNIB01000008">
    <property type="protein sequence ID" value="SDN95587.1"/>
    <property type="molecule type" value="Genomic_DNA"/>
</dbReference>